<evidence type="ECO:0000256" key="8">
    <source>
        <dbReference type="SAM" id="MobiDB-lite"/>
    </source>
</evidence>
<keyword evidence="4" id="KW-0805">Transcription regulation</keyword>
<feature type="domain" description="Zn(2)-C6 fungal-type" evidence="9">
    <location>
        <begin position="26"/>
        <end position="57"/>
    </location>
</feature>
<dbReference type="InterPro" id="IPR036864">
    <property type="entry name" value="Zn2-C6_fun-type_DNA-bd_sf"/>
</dbReference>
<dbReference type="GO" id="GO:0008270">
    <property type="term" value="F:zinc ion binding"/>
    <property type="evidence" value="ECO:0007669"/>
    <property type="project" value="InterPro"/>
</dbReference>
<dbReference type="PANTHER" id="PTHR31313">
    <property type="entry name" value="TY1 ENHANCER ACTIVATOR"/>
    <property type="match status" value="1"/>
</dbReference>
<dbReference type="SMART" id="SM00066">
    <property type="entry name" value="GAL4"/>
    <property type="match status" value="1"/>
</dbReference>
<evidence type="ECO:0000313" key="11">
    <source>
        <dbReference type="Proteomes" id="UP000799772"/>
    </source>
</evidence>
<evidence type="ECO:0000256" key="2">
    <source>
        <dbReference type="ARBA" id="ARBA00022723"/>
    </source>
</evidence>
<dbReference type="OrthoDB" id="2162761at2759"/>
<keyword evidence="3" id="KW-0862">Zinc</keyword>
<dbReference type="CDD" id="cd12148">
    <property type="entry name" value="fungal_TF_MHR"/>
    <property type="match status" value="1"/>
</dbReference>
<dbReference type="EMBL" id="ML978122">
    <property type="protein sequence ID" value="KAF2103421.1"/>
    <property type="molecule type" value="Genomic_DNA"/>
</dbReference>
<evidence type="ECO:0000256" key="4">
    <source>
        <dbReference type="ARBA" id="ARBA00023015"/>
    </source>
</evidence>
<keyword evidence="7" id="KW-0539">Nucleus</keyword>
<comment type="subcellular location">
    <subcellularLocation>
        <location evidence="1">Nucleus</location>
    </subcellularLocation>
</comment>
<protein>
    <recommendedName>
        <fullName evidence="9">Zn(2)-C6 fungal-type domain-containing protein</fullName>
    </recommendedName>
</protein>
<evidence type="ECO:0000256" key="6">
    <source>
        <dbReference type="ARBA" id="ARBA00023163"/>
    </source>
</evidence>
<evidence type="ECO:0000313" key="10">
    <source>
        <dbReference type="EMBL" id="KAF2103421.1"/>
    </source>
</evidence>
<evidence type="ECO:0000256" key="1">
    <source>
        <dbReference type="ARBA" id="ARBA00004123"/>
    </source>
</evidence>
<dbReference type="CDD" id="cd00067">
    <property type="entry name" value="GAL4"/>
    <property type="match status" value="1"/>
</dbReference>
<keyword evidence="11" id="KW-1185">Reference proteome</keyword>
<feature type="compositionally biased region" description="Polar residues" evidence="8">
    <location>
        <begin position="732"/>
        <end position="751"/>
    </location>
</feature>
<dbReference type="PROSITE" id="PS00463">
    <property type="entry name" value="ZN2_CY6_FUNGAL_1"/>
    <property type="match status" value="1"/>
</dbReference>
<evidence type="ECO:0000256" key="7">
    <source>
        <dbReference type="ARBA" id="ARBA00023242"/>
    </source>
</evidence>
<dbReference type="GO" id="GO:0003677">
    <property type="term" value="F:DNA binding"/>
    <property type="evidence" value="ECO:0007669"/>
    <property type="project" value="UniProtKB-KW"/>
</dbReference>
<dbReference type="SMART" id="SM00906">
    <property type="entry name" value="Fungal_trans"/>
    <property type="match status" value="1"/>
</dbReference>
<comment type="caution">
    <text evidence="10">The sequence shown here is derived from an EMBL/GenBank/DDBJ whole genome shotgun (WGS) entry which is preliminary data.</text>
</comment>
<dbReference type="Pfam" id="PF00172">
    <property type="entry name" value="Zn_clus"/>
    <property type="match status" value="1"/>
</dbReference>
<keyword evidence="6" id="KW-0804">Transcription</keyword>
<dbReference type="PROSITE" id="PS50048">
    <property type="entry name" value="ZN2_CY6_FUNGAL_2"/>
    <property type="match status" value="1"/>
</dbReference>
<feature type="compositionally biased region" description="Acidic residues" evidence="8">
    <location>
        <begin position="127"/>
        <end position="139"/>
    </location>
</feature>
<dbReference type="Proteomes" id="UP000799772">
    <property type="component" value="Unassembled WGS sequence"/>
</dbReference>
<feature type="region of interest" description="Disordered" evidence="8">
    <location>
        <begin position="719"/>
        <end position="759"/>
    </location>
</feature>
<keyword evidence="5" id="KW-0238">DNA-binding</keyword>
<dbReference type="SUPFAM" id="SSF57701">
    <property type="entry name" value="Zn2/Cys6 DNA-binding domain"/>
    <property type="match status" value="1"/>
</dbReference>
<dbReference type="InterPro" id="IPR007219">
    <property type="entry name" value="XnlR_reg_dom"/>
</dbReference>
<sequence>PKARVRNRKKDVSADEAAKRRCVSTACIACRRRKSKCDGNLPACSSCASVYNTECVYDPNSDHRRKGVYKKDIDKLKTRNSTLEVLIQAILNYPEGEVPDLIKSIRTCESLDTVAEGILAKEAGIEEEDEDFASEDEEDMSTKPEFEKQLSGKMGELRLEDGFTRYIGGTSHLLFAGHSAGEDVGEGMMSLDFIDEMQQENPITSWTTVTTEADLVTHLLNMYFTWHYAYFTTLSKSLFFRDFMLGNPPSGNGRKYCTPLLVNAMCALGCHFTARPSARSDPDDSATAGEHFFREAKRLILENDEHEKPSLPTVQALALMSVREAGCGREAKGWVYSGMSFRMACDLGLNLDSGALATRDEIDEDARRITFWGCFLFDKCWSNYLGRLPQLPSSIITVPKFEVFPAEDAETWAAYTDSGFNQSHAQPSRTRAVARQISSLCEISGDLMNYFYNPIDIDKAKGKQAELKKLSEIHQRLEGWRRDLPKEFEPKEGGLPNMLVAHMFFQLLYIHLFRPFLKYSPQHSPLPSNVSPRKLCTSAAAMISKLFRLYKRSHGLRQICNVAIYIIQNACTIHLLNLPEKNAKRDITHGVKHLEEIAESWLCARRTLSILSVLSKKWNIELPEEASQVLTRCEEKFGPFTLDYVTSPKTKNLSLEQRQSLSPPQISPSQVMQLPPLPVTTATATQNHFPGGAAASPRSIPPPQSAQELQAYLNITSATPATTSASPDPGTIQSRPSIDSVANATPVSRASPSDMFGGVDQLLRTSDNGQDWWMHDQSQLALGFDNWTDAEAAGAWFAAGMPESAFGSTTQTSPPLAPTSGGPVGGAM</sequence>
<dbReference type="GO" id="GO:0000981">
    <property type="term" value="F:DNA-binding transcription factor activity, RNA polymerase II-specific"/>
    <property type="evidence" value="ECO:0007669"/>
    <property type="project" value="InterPro"/>
</dbReference>
<evidence type="ECO:0000259" key="9">
    <source>
        <dbReference type="PROSITE" id="PS50048"/>
    </source>
</evidence>
<gene>
    <name evidence="10" type="ORF">NA57DRAFT_22467</name>
</gene>
<dbReference type="Pfam" id="PF04082">
    <property type="entry name" value="Fungal_trans"/>
    <property type="match status" value="1"/>
</dbReference>
<dbReference type="GO" id="GO:0006351">
    <property type="term" value="P:DNA-templated transcription"/>
    <property type="evidence" value="ECO:0007669"/>
    <property type="project" value="InterPro"/>
</dbReference>
<feature type="region of interest" description="Disordered" evidence="8">
    <location>
        <begin position="127"/>
        <end position="147"/>
    </location>
</feature>
<proteinExistence type="predicted"/>
<keyword evidence="2" id="KW-0479">Metal-binding</keyword>
<dbReference type="GO" id="GO:0005634">
    <property type="term" value="C:nucleus"/>
    <property type="evidence" value="ECO:0007669"/>
    <property type="project" value="UniProtKB-SubCell"/>
</dbReference>
<dbReference type="AlphaFoldDB" id="A0A9P4MA80"/>
<evidence type="ECO:0000256" key="5">
    <source>
        <dbReference type="ARBA" id="ARBA00023125"/>
    </source>
</evidence>
<feature type="region of interest" description="Disordered" evidence="8">
    <location>
        <begin position="805"/>
        <end position="828"/>
    </location>
</feature>
<organism evidence="10 11">
    <name type="scientific">Rhizodiscina lignyota</name>
    <dbReference type="NCBI Taxonomy" id="1504668"/>
    <lineage>
        <taxon>Eukaryota</taxon>
        <taxon>Fungi</taxon>
        <taxon>Dikarya</taxon>
        <taxon>Ascomycota</taxon>
        <taxon>Pezizomycotina</taxon>
        <taxon>Dothideomycetes</taxon>
        <taxon>Pleosporomycetidae</taxon>
        <taxon>Aulographales</taxon>
        <taxon>Rhizodiscinaceae</taxon>
        <taxon>Rhizodiscina</taxon>
    </lineage>
</organism>
<feature type="non-terminal residue" evidence="10">
    <location>
        <position position="1"/>
    </location>
</feature>
<name>A0A9P4MA80_9PEZI</name>
<dbReference type="Gene3D" id="4.10.240.10">
    <property type="entry name" value="Zn(2)-C6 fungal-type DNA-binding domain"/>
    <property type="match status" value="1"/>
</dbReference>
<dbReference type="InterPro" id="IPR001138">
    <property type="entry name" value="Zn2Cys6_DnaBD"/>
</dbReference>
<evidence type="ECO:0000256" key="3">
    <source>
        <dbReference type="ARBA" id="ARBA00022833"/>
    </source>
</evidence>
<accession>A0A9P4MA80</accession>
<feature type="compositionally biased region" description="Low complexity" evidence="8">
    <location>
        <begin position="657"/>
        <end position="670"/>
    </location>
</feature>
<reference evidence="10" key="1">
    <citation type="journal article" date="2020" name="Stud. Mycol.">
        <title>101 Dothideomycetes genomes: a test case for predicting lifestyles and emergence of pathogens.</title>
        <authorList>
            <person name="Haridas S."/>
            <person name="Albert R."/>
            <person name="Binder M."/>
            <person name="Bloem J."/>
            <person name="Labutti K."/>
            <person name="Salamov A."/>
            <person name="Andreopoulos B."/>
            <person name="Baker S."/>
            <person name="Barry K."/>
            <person name="Bills G."/>
            <person name="Bluhm B."/>
            <person name="Cannon C."/>
            <person name="Castanera R."/>
            <person name="Culley D."/>
            <person name="Daum C."/>
            <person name="Ezra D."/>
            <person name="Gonzalez J."/>
            <person name="Henrissat B."/>
            <person name="Kuo A."/>
            <person name="Liang C."/>
            <person name="Lipzen A."/>
            <person name="Lutzoni F."/>
            <person name="Magnuson J."/>
            <person name="Mondo S."/>
            <person name="Nolan M."/>
            <person name="Ohm R."/>
            <person name="Pangilinan J."/>
            <person name="Park H.-J."/>
            <person name="Ramirez L."/>
            <person name="Alfaro M."/>
            <person name="Sun H."/>
            <person name="Tritt A."/>
            <person name="Yoshinaga Y."/>
            <person name="Zwiers L.-H."/>
            <person name="Turgeon B."/>
            <person name="Goodwin S."/>
            <person name="Spatafora J."/>
            <person name="Crous P."/>
            <person name="Grigoriev I."/>
        </authorList>
    </citation>
    <scope>NUCLEOTIDE SEQUENCE</scope>
    <source>
        <strain evidence="10">CBS 133067</strain>
    </source>
</reference>
<feature type="non-terminal residue" evidence="10">
    <location>
        <position position="828"/>
    </location>
</feature>
<dbReference type="PANTHER" id="PTHR31313:SF81">
    <property type="entry name" value="TY1 ENHANCER ACTIVATOR"/>
    <property type="match status" value="1"/>
</dbReference>
<feature type="region of interest" description="Disordered" evidence="8">
    <location>
        <begin position="653"/>
        <end position="705"/>
    </location>
</feature>
<feature type="compositionally biased region" description="Low complexity" evidence="8">
    <location>
        <begin position="719"/>
        <end position="731"/>
    </location>
</feature>
<dbReference type="InterPro" id="IPR051615">
    <property type="entry name" value="Transcr_Regulatory_Elem"/>
</dbReference>